<dbReference type="SUPFAM" id="SSF56801">
    <property type="entry name" value="Acetyl-CoA synthetase-like"/>
    <property type="match status" value="1"/>
</dbReference>
<protein>
    <submittedName>
        <fullName evidence="5">4-coumarate--CoA ligase</fullName>
    </submittedName>
</protein>
<gene>
    <name evidence="5" type="ORF">CEW91_01140</name>
</gene>
<evidence type="ECO:0000259" key="4">
    <source>
        <dbReference type="Pfam" id="PF13193"/>
    </source>
</evidence>
<feature type="domain" description="AMP-binding enzyme C-terminal" evidence="4">
    <location>
        <begin position="339"/>
        <end position="409"/>
    </location>
</feature>
<dbReference type="Gene3D" id="3.30.300.30">
    <property type="match status" value="1"/>
</dbReference>
<accession>A0ABM6LQQ7</accession>
<sequence length="415" mass="46031">MSVNLKKPALVQLIGDLIAEELTRLRPAESNEWRRRRWLPTDELVPQSKATGEATGKTTDSAGNEIVIDSLEWMAIAGRVVQFFQMEESGIEDYLLRKNRLDEWSEIVQKARDIASNNITVTTSGSTGQPKPCRHPWAQLTGEADYFAELISTQNTSVQRVITLVPSHHIYGLLFSVLLPDILDVPVIRGFSAFQQVTGGSLQPGDLVIGFPEALTQATKLLSHIPNEVTFTTSSGPCPAETINALYEAGASRVIEIYGSSETAGIGYRFSPEQPFLLLPRWQQESINTLQEKHTQQSYELPDKLNWLSDKSFIVSERVDSAVVIKGTNVYPSRVMTLIESHPAVSAAAVRQKKPAEGKGLKAFVVLKNHSEKITEADLKHWLSEHLLDIEVPTHITFGDAIPANEIGKQQDWSL</sequence>
<evidence type="ECO:0000313" key="6">
    <source>
        <dbReference type="Proteomes" id="UP000197717"/>
    </source>
</evidence>
<evidence type="ECO:0000256" key="1">
    <source>
        <dbReference type="ARBA" id="ARBA00006432"/>
    </source>
</evidence>
<dbReference type="Proteomes" id="UP000197717">
    <property type="component" value="Chromosome"/>
</dbReference>
<dbReference type="GO" id="GO:0016874">
    <property type="term" value="F:ligase activity"/>
    <property type="evidence" value="ECO:0007669"/>
    <property type="project" value="UniProtKB-KW"/>
</dbReference>
<dbReference type="Gene3D" id="3.40.50.12780">
    <property type="entry name" value="N-terminal domain of ligase-like"/>
    <property type="match status" value="1"/>
</dbReference>
<keyword evidence="2 5" id="KW-0436">Ligase</keyword>
<feature type="domain" description="AMP-dependent synthetase/ligase" evidence="3">
    <location>
        <begin position="122"/>
        <end position="269"/>
    </location>
</feature>
<dbReference type="InterPro" id="IPR000873">
    <property type="entry name" value="AMP-dep_synth/lig_dom"/>
</dbReference>
<dbReference type="PANTHER" id="PTHR43201:SF5">
    <property type="entry name" value="MEDIUM-CHAIN ACYL-COA LIGASE ACSF2, MITOCHONDRIAL"/>
    <property type="match status" value="1"/>
</dbReference>
<dbReference type="InterPro" id="IPR025110">
    <property type="entry name" value="AMP-bd_C"/>
</dbReference>
<keyword evidence="6" id="KW-1185">Reference proteome</keyword>
<dbReference type="RefSeq" id="WP_088767302.1">
    <property type="nucleotide sequence ID" value="NZ_CP022133.1"/>
</dbReference>
<dbReference type="PANTHER" id="PTHR43201">
    <property type="entry name" value="ACYL-COA SYNTHETASE"/>
    <property type="match status" value="1"/>
</dbReference>
<dbReference type="EMBL" id="CP022133">
    <property type="protein sequence ID" value="ASG64846.1"/>
    <property type="molecule type" value="Genomic_DNA"/>
</dbReference>
<evidence type="ECO:0000313" key="5">
    <source>
        <dbReference type="EMBL" id="ASG64846.1"/>
    </source>
</evidence>
<reference evidence="5 6" key="1">
    <citation type="submission" date="2017-06" db="EMBL/GenBank/DDBJ databases">
        <title>Complete genome sequence of Idiomarina piscisalsi strain 10PY1A isolated from soil of Soudi Arabia.</title>
        <authorList>
            <person name="Kim M.-C."/>
            <person name="Jung B.K."/>
            <person name="Budiyanto F."/>
            <person name="Nzila A."/>
            <person name="Shin J.-H."/>
        </authorList>
    </citation>
    <scope>NUCLEOTIDE SEQUENCE [LARGE SCALE GENOMIC DNA]</scope>
    <source>
        <strain evidence="5 6">10PY1A</strain>
    </source>
</reference>
<organism evidence="5 6">
    <name type="scientific">Idiomarina piscisalsi</name>
    <dbReference type="NCBI Taxonomy" id="1096243"/>
    <lineage>
        <taxon>Bacteria</taxon>
        <taxon>Pseudomonadati</taxon>
        <taxon>Pseudomonadota</taxon>
        <taxon>Gammaproteobacteria</taxon>
        <taxon>Alteromonadales</taxon>
        <taxon>Idiomarinaceae</taxon>
        <taxon>Idiomarina</taxon>
    </lineage>
</organism>
<dbReference type="Pfam" id="PF00501">
    <property type="entry name" value="AMP-binding"/>
    <property type="match status" value="1"/>
</dbReference>
<proteinExistence type="inferred from homology"/>
<evidence type="ECO:0000256" key="2">
    <source>
        <dbReference type="ARBA" id="ARBA00022598"/>
    </source>
</evidence>
<dbReference type="InterPro" id="IPR042099">
    <property type="entry name" value="ANL_N_sf"/>
</dbReference>
<comment type="similarity">
    <text evidence="1">Belongs to the ATP-dependent AMP-binding enzyme family.</text>
</comment>
<name>A0ABM6LQQ7_9GAMM</name>
<evidence type="ECO:0000259" key="3">
    <source>
        <dbReference type="Pfam" id="PF00501"/>
    </source>
</evidence>
<dbReference type="Pfam" id="PF13193">
    <property type="entry name" value="AMP-binding_C"/>
    <property type="match status" value="1"/>
</dbReference>
<dbReference type="InterPro" id="IPR045851">
    <property type="entry name" value="AMP-bd_C_sf"/>
</dbReference>